<organism evidence="1 2">
    <name type="scientific">Haemaphysalis longicornis</name>
    <name type="common">Bush tick</name>
    <dbReference type="NCBI Taxonomy" id="44386"/>
    <lineage>
        <taxon>Eukaryota</taxon>
        <taxon>Metazoa</taxon>
        <taxon>Ecdysozoa</taxon>
        <taxon>Arthropoda</taxon>
        <taxon>Chelicerata</taxon>
        <taxon>Arachnida</taxon>
        <taxon>Acari</taxon>
        <taxon>Parasitiformes</taxon>
        <taxon>Ixodida</taxon>
        <taxon>Ixodoidea</taxon>
        <taxon>Ixodidae</taxon>
        <taxon>Haemaphysalinae</taxon>
        <taxon>Haemaphysalis</taxon>
    </lineage>
</organism>
<dbReference type="VEuPathDB" id="VectorBase:HLOH_046768"/>
<dbReference type="OrthoDB" id="6627680at2759"/>
<keyword evidence="2" id="KW-1185">Reference proteome</keyword>
<dbReference type="EMBL" id="JABSTR010000001">
    <property type="protein sequence ID" value="KAH9360083.1"/>
    <property type="molecule type" value="Genomic_DNA"/>
</dbReference>
<gene>
    <name evidence="1" type="ORF">HPB48_014628</name>
</gene>
<dbReference type="AlphaFoldDB" id="A0A9J6FBE5"/>
<evidence type="ECO:0000313" key="2">
    <source>
        <dbReference type="Proteomes" id="UP000821853"/>
    </source>
</evidence>
<reference evidence="1 2" key="1">
    <citation type="journal article" date="2020" name="Cell">
        <title>Large-Scale Comparative Analyses of Tick Genomes Elucidate Their Genetic Diversity and Vector Capacities.</title>
        <authorList>
            <consortium name="Tick Genome and Microbiome Consortium (TIGMIC)"/>
            <person name="Jia N."/>
            <person name="Wang J."/>
            <person name="Shi W."/>
            <person name="Du L."/>
            <person name="Sun Y."/>
            <person name="Zhan W."/>
            <person name="Jiang J.F."/>
            <person name="Wang Q."/>
            <person name="Zhang B."/>
            <person name="Ji P."/>
            <person name="Bell-Sakyi L."/>
            <person name="Cui X.M."/>
            <person name="Yuan T.T."/>
            <person name="Jiang B.G."/>
            <person name="Yang W.F."/>
            <person name="Lam T.T."/>
            <person name="Chang Q.C."/>
            <person name="Ding S.J."/>
            <person name="Wang X.J."/>
            <person name="Zhu J.G."/>
            <person name="Ruan X.D."/>
            <person name="Zhao L."/>
            <person name="Wei J.T."/>
            <person name="Ye R.Z."/>
            <person name="Que T.C."/>
            <person name="Du C.H."/>
            <person name="Zhou Y.H."/>
            <person name="Cheng J.X."/>
            <person name="Dai P.F."/>
            <person name="Guo W.B."/>
            <person name="Han X.H."/>
            <person name="Huang E.J."/>
            <person name="Li L.F."/>
            <person name="Wei W."/>
            <person name="Gao Y.C."/>
            <person name="Liu J.Z."/>
            <person name="Shao H.Z."/>
            <person name="Wang X."/>
            <person name="Wang C.C."/>
            <person name="Yang T.C."/>
            <person name="Huo Q.B."/>
            <person name="Li W."/>
            <person name="Chen H.Y."/>
            <person name="Chen S.E."/>
            <person name="Zhou L.G."/>
            <person name="Ni X.B."/>
            <person name="Tian J.H."/>
            <person name="Sheng Y."/>
            <person name="Liu T."/>
            <person name="Pan Y.S."/>
            <person name="Xia L.Y."/>
            <person name="Li J."/>
            <person name="Zhao F."/>
            <person name="Cao W.C."/>
        </authorList>
    </citation>
    <scope>NUCLEOTIDE SEQUENCE [LARGE SCALE GENOMIC DNA]</scope>
    <source>
        <strain evidence="1">HaeL-2018</strain>
    </source>
</reference>
<dbReference type="OMA" id="ETAYTIH"/>
<name>A0A9J6FBE5_HAELO</name>
<comment type="caution">
    <text evidence="1">The sequence shown here is derived from an EMBL/GenBank/DDBJ whole genome shotgun (WGS) entry which is preliminary data.</text>
</comment>
<accession>A0A9J6FBE5</accession>
<protein>
    <submittedName>
        <fullName evidence="1">Uncharacterized protein</fullName>
    </submittedName>
</protein>
<evidence type="ECO:0000313" key="1">
    <source>
        <dbReference type="EMBL" id="KAH9360083.1"/>
    </source>
</evidence>
<proteinExistence type="predicted"/>
<sequence>MQILGVFAPRGNVKAAALPKIVLEATFLCEQAGLFVDGSSASIKCKCLHPADERRFLHFFSDFPHLMKNVRNGFLETAYTIHRRVTCMLAS</sequence>
<dbReference type="Proteomes" id="UP000821853">
    <property type="component" value="Chromosome 1"/>
</dbReference>